<evidence type="ECO:0000259" key="1">
    <source>
        <dbReference type="Pfam" id="PF12183"/>
    </source>
</evidence>
<dbReference type="Pfam" id="PF12183">
    <property type="entry name" value="NotI"/>
    <property type="match status" value="1"/>
</dbReference>
<sequence length="308" mass="34457">MALKITEFFGFAPLDPAARIYIDERLCPFVDGPCIKPEHGACSAQPLQLGEPVMCCPNRMYGDDFLALRELALETFGNQSVMIRPNEAQDRIQGLGKPLSGKEVVIFGRYWGKELPLPRPKGSGAKKASTYYVDWVLAKLAVDGSVEEIIAVEVQTIDTTGNYRDQAECFFANKPYLGGTSKSPDYSDAGMNWENVNKRILPQLIYKGHVLRREDLCRKGLFFVCPKQVYDRIRDRLGGTLHDYKPGQGTITFRSYELDEKGERGTQRRMSLHGQFTTTVDQVALAFTSPMNLPDADVYADAIRKALG</sequence>
<evidence type="ECO:0000313" key="3">
    <source>
        <dbReference type="Proteomes" id="UP001203880"/>
    </source>
</evidence>
<keyword evidence="3" id="KW-1185">Reference proteome</keyword>
<name>A0ABT0Q528_9RHOB</name>
<protein>
    <recommendedName>
        <fullName evidence="1">Restriction endonuclease type II NotI domain-containing protein</fullName>
    </recommendedName>
</protein>
<dbReference type="InterPro" id="IPR022009">
    <property type="entry name" value="Resctriction_endonuc_II_NotI"/>
</dbReference>
<gene>
    <name evidence="2" type="ORF">M3P21_15325</name>
</gene>
<reference evidence="2" key="1">
    <citation type="submission" date="2022-05" db="EMBL/GenBank/DDBJ databases">
        <authorList>
            <person name="Park J.-S."/>
        </authorList>
    </citation>
    <scope>NUCLEOTIDE SEQUENCE</scope>
    <source>
        <strain evidence="2">2012CJ41-6</strain>
    </source>
</reference>
<accession>A0ABT0Q528</accession>
<dbReference type="Proteomes" id="UP001203880">
    <property type="component" value="Unassembled WGS sequence"/>
</dbReference>
<feature type="domain" description="Restriction endonuclease type II NotI" evidence="1">
    <location>
        <begin position="132"/>
        <end position="213"/>
    </location>
</feature>
<dbReference type="EMBL" id="JAMFMB010000019">
    <property type="protein sequence ID" value="MCL6284902.1"/>
    <property type="molecule type" value="Genomic_DNA"/>
</dbReference>
<proteinExistence type="predicted"/>
<evidence type="ECO:0000313" key="2">
    <source>
        <dbReference type="EMBL" id="MCL6284902.1"/>
    </source>
</evidence>
<comment type="caution">
    <text evidence="2">The sequence shown here is derived from an EMBL/GenBank/DDBJ whole genome shotgun (WGS) entry which is preliminary data.</text>
</comment>
<organism evidence="2 3">
    <name type="scientific">Ruegeria spongiae</name>
    <dbReference type="NCBI Taxonomy" id="2942209"/>
    <lineage>
        <taxon>Bacteria</taxon>
        <taxon>Pseudomonadati</taxon>
        <taxon>Pseudomonadota</taxon>
        <taxon>Alphaproteobacteria</taxon>
        <taxon>Rhodobacterales</taxon>
        <taxon>Roseobacteraceae</taxon>
        <taxon>Ruegeria</taxon>
    </lineage>
</organism>